<dbReference type="Proteomes" id="UP000657006">
    <property type="component" value="Unassembled WGS sequence"/>
</dbReference>
<dbReference type="Pfam" id="PF02311">
    <property type="entry name" value="AraC_binding"/>
    <property type="match status" value="1"/>
</dbReference>
<organism evidence="5 6">
    <name type="scientific">Bianquea renquensis</name>
    <dbReference type="NCBI Taxonomy" id="2763661"/>
    <lineage>
        <taxon>Bacteria</taxon>
        <taxon>Bacillati</taxon>
        <taxon>Bacillota</taxon>
        <taxon>Clostridia</taxon>
        <taxon>Eubacteriales</taxon>
        <taxon>Bianqueaceae</taxon>
        <taxon>Bianquea</taxon>
    </lineage>
</organism>
<keyword evidence="6" id="KW-1185">Reference proteome</keyword>
<dbReference type="Gene3D" id="2.60.120.10">
    <property type="entry name" value="Jelly Rolls"/>
    <property type="match status" value="1"/>
</dbReference>
<dbReference type="InterPro" id="IPR020449">
    <property type="entry name" value="Tscrpt_reg_AraC-type_HTH"/>
</dbReference>
<reference evidence="5" key="1">
    <citation type="submission" date="2020-08" db="EMBL/GenBank/DDBJ databases">
        <title>Genome public.</title>
        <authorList>
            <person name="Liu C."/>
            <person name="Sun Q."/>
        </authorList>
    </citation>
    <scope>NUCLEOTIDE SEQUENCE</scope>
    <source>
        <strain evidence="5">NSJ-32</strain>
    </source>
</reference>
<dbReference type="InterPro" id="IPR037923">
    <property type="entry name" value="HTH-like"/>
</dbReference>
<evidence type="ECO:0000256" key="3">
    <source>
        <dbReference type="ARBA" id="ARBA00023163"/>
    </source>
</evidence>
<dbReference type="InterPro" id="IPR050204">
    <property type="entry name" value="AraC_XylS_family_regulators"/>
</dbReference>
<evidence type="ECO:0000256" key="2">
    <source>
        <dbReference type="ARBA" id="ARBA00023125"/>
    </source>
</evidence>
<feature type="domain" description="HTH araC/xylS-type" evidence="4">
    <location>
        <begin position="201"/>
        <end position="298"/>
    </location>
</feature>
<protein>
    <submittedName>
        <fullName evidence="5">Helix-turn-helix transcriptional regulator</fullName>
    </submittedName>
</protein>
<keyword evidence="2" id="KW-0238">DNA-binding</keyword>
<dbReference type="GO" id="GO:0043565">
    <property type="term" value="F:sequence-specific DNA binding"/>
    <property type="evidence" value="ECO:0007669"/>
    <property type="project" value="InterPro"/>
</dbReference>
<dbReference type="RefSeq" id="WP_177718535.1">
    <property type="nucleotide sequence ID" value="NZ_JACRSQ010000028.1"/>
</dbReference>
<dbReference type="PROSITE" id="PS01124">
    <property type="entry name" value="HTH_ARAC_FAMILY_2"/>
    <property type="match status" value="1"/>
</dbReference>
<dbReference type="PRINTS" id="PR00032">
    <property type="entry name" value="HTHARAC"/>
</dbReference>
<comment type="caution">
    <text evidence="5">The sequence shown here is derived from an EMBL/GenBank/DDBJ whole genome shotgun (WGS) entry which is preliminary data.</text>
</comment>
<evidence type="ECO:0000313" key="6">
    <source>
        <dbReference type="Proteomes" id="UP000657006"/>
    </source>
</evidence>
<dbReference type="Pfam" id="PF12833">
    <property type="entry name" value="HTH_18"/>
    <property type="match status" value="1"/>
</dbReference>
<evidence type="ECO:0000259" key="4">
    <source>
        <dbReference type="PROSITE" id="PS01124"/>
    </source>
</evidence>
<evidence type="ECO:0000313" key="5">
    <source>
        <dbReference type="EMBL" id="MBC8544685.1"/>
    </source>
</evidence>
<dbReference type="InterPro" id="IPR018060">
    <property type="entry name" value="HTH_AraC"/>
</dbReference>
<dbReference type="InterPro" id="IPR003313">
    <property type="entry name" value="AraC-bd"/>
</dbReference>
<proteinExistence type="predicted"/>
<evidence type="ECO:0000256" key="1">
    <source>
        <dbReference type="ARBA" id="ARBA00023015"/>
    </source>
</evidence>
<dbReference type="EMBL" id="JACRSQ010000028">
    <property type="protein sequence ID" value="MBC8544685.1"/>
    <property type="molecule type" value="Genomic_DNA"/>
</dbReference>
<dbReference type="InterPro" id="IPR009057">
    <property type="entry name" value="Homeodomain-like_sf"/>
</dbReference>
<dbReference type="PANTHER" id="PTHR46796">
    <property type="entry name" value="HTH-TYPE TRANSCRIPTIONAL ACTIVATOR RHAS-RELATED"/>
    <property type="match status" value="1"/>
</dbReference>
<sequence>MALAKGTPILVGGRKCFEFVHEMVLVQPDPDSYFLHKPTHPQDFYEIMFFLQGEREIRVGRDALGRGREGMDCQSGGTYACGPGDLMLFRPGEPHIGLARKENRHERFFLHIYPGAFSLIAAEDSLLRCFIERPWCQQNRIHLCGDISESLRAQFSAMDRLLRYGQDEAISEFYARSVLLLQSINRILHNTPKSQPPELYIRIIEYIDHHFDSIQSTDTLCRQFGISRSGLWRLFCDSGEDTPHAYLTKRRFDNARILLERGSSVAEVCHAVGYSDISHFIRQFRKAYGMTPHQYAAVRGRDQVPWE</sequence>
<name>A0A926I2V0_9FIRM</name>
<dbReference type="SMART" id="SM00342">
    <property type="entry name" value="HTH_ARAC"/>
    <property type="match status" value="1"/>
</dbReference>
<gene>
    <name evidence="5" type="ORF">H8730_14145</name>
</gene>
<dbReference type="SUPFAM" id="SSF46689">
    <property type="entry name" value="Homeodomain-like"/>
    <property type="match status" value="1"/>
</dbReference>
<dbReference type="Gene3D" id="1.10.10.60">
    <property type="entry name" value="Homeodomain-like"/>
    <property type="match status" value="1"/>
</dbReference>
<dbReference type="SUPFAM" id="SSF51215">
    <property type="entry name" value="Regulatory protein AraC"/>
    <property type="match status" value="1"/>
</dbReference>
<dbReference type="AlphaFoldDB" id="A0A926I2V0"/>
<accession>A0A926I2V0</accession>
<dbReference type="InterPro" id="IPR014710">
    <property type="entry name" value="RmlC-like_jellyroll"/>
</dbReference>
<dbReference type="GO" id="GO:0003700">
    <property type="term" value="F:DNA-binding transcription factor activity"/>
    <property type="evidence" value="ECO:0007669"/>
    <property type="project" value="InterPro"/>
</dbReference>
<keyword evidence="1" id="KW-0805">Transcription regulation</keyword>
<keyword evidence="3" id="KW-0804">Transcription</keyword>